<dbReference type="SMART" id="SM00322">
    <property type="entry name" value="KH"/>
    <property type="match status" value="1"/>
</dbReference>
<comment type="subunit">
    <text evidence="6">Part of the 30S ribosomal subunit.</text>
</comment>
<dbReference type="GO" id="GO:0003735">
    <property type="term" value="F:structural constituent of ribosome"/>
    <property type="evidence" value="ECO:0007669"/>
    <property type="project" value="UniProtKB-UniRule"/>
</dbReference>
<evidence type="ECO:0000259" key="8">
    <source>
        <dbReference type="PROSITE" id="PS50823"/>
    </source>
</evidence>
<organism evidence="9 10">
    <name type="scientific">Nitrososphaera gargensis (strain Ga9.2)</name>
    <dbReference type="NCBI Taxonomy" id="1237085"/>
    <lineage>
        <taxon>Archaea</taxon>
        <taxon>Nitrososphaerota</taxon>
        <taxon>Nitrososphaeria</taxon>
        <taxon>Nitrososphaerales</taxon>
        <taxon>Nitrososphaeraceae</taxon>
        <taxon>Nitrososphaera</taxon>
    </lineage>
</organism>
<dbReference type="InterPro" id="IPR027488">
    <property type="entry name" value="Ribosomal_uS3_arc"/>
</dbReference>
<dbReference type="FunCoup" id="K0II96">
    <property type="interactions" value="208"/>
</dbReference>
<gene>
    <name evidence="9" type="primary">rps3p</name>
    <name evidence="6" type="synonym">rps3</name>
    <name evidence="9" type="ordered locus">Ngar_c17350</name>
</gene>
<dbReference type="InterPro" id="IPR015946">
    <property type="entry name" value="KH_dom-like_a/b"/>
</dbReference>
<evidence type="ECO:0000313" key="10">
    <source>
        <dbReference type="Proteomes" id="UP000008037"/>
    </source>
</evidence>
<keyword evidence="4 6" id="KW-0689">Ribosomal protein</keyword>
<dbReference type="FunFam" id="3.30.300.20:FF:000001">
    <property type="entry name" value="30S ribosomal protein S3"/>
    <property type="match status" value="1"/>
</dbReference>
<evidence type="ECO:0000256" key="2">
    <source>
        <dbReference type="ARBA" id="ARBA00022730"/>
    </source>
</evidence>
<dbReference type="InterPro" id="IPR005703">
    <property type="entry name" value="Ribosomal_uS3_euk/arc"/>
</dbReference>
<dbReference type="GO" id="GO:0019843">
    <property type="term" value="F:rRNA binding"/>
    <property type="evidence" value="ECO:0007669"/>
    <property type="project" value="UniProtKB-UniRule"/>
</dbReference>
<dbReference type="PROSITE" id="PS50823">
    <property type="entry name" value="KH_TYPE_2"/>
    <property type="match status" value="1"/>
</dbReference>
<dbReference type="InParanoid" id="K0II96"/>
<evidence type="ECO:0000256" key="6">
    <source>
        <dbReference type="HAMAP-Rule" id="MF_01309"/>
    </source>
</evidence>
<comment type="similarity">
    <text evidence="1 6">Belongs to the universal ribosomal protein uS3 family.</text>
</comment>
<dbReference type="InterPro" id="IPR004044">
    <property type="entry name" value="KH_dom_type_2"/>
</dbReference>
<feature type="domain" description="KH type-2" evidence="8">
    <location>
        <begin position="3"/>
        <end position="72"/>
    </location>
</feature>
<feature type="region of interest" description="Disordered" evidence="7">
    <location>
        <begin position="185"/>
        <end position="222"/>
    </location>
</feature>
<evidence type="ECO:0000256" key="7">
    <source>
        <dbReference type="SAM" id="MobiDB-lite"/>
    </source>
</evidence>
<keyword evidence="10" id="KW-1185">Reference proteome</keyword>
<dbReference type="AlphaFoldDB" id="K0II96"/>
<dbReference type="HOGENOM" id="CLU_058591_1_1_2"/>
<dbReference type="GO" id="GO:0006412">
    <property type="term" value="P:translation"/>
    <property type="evidence" value="ECO:0007669"/>
    <property type="project" value="UniProtKB-UniRule"/>
</dbReference>
<dbReference type="Gene3D" id="3.30.1140.32">
    <property type="entry name" value="Ribosomal protein S3, C-terminal domain"/>
    <property type="match status" value="1"/>
</dbReference>
<name>K0II96_NITGG</name>
<dbReference type="SUPFAM" id="SSF54814">
    <property type="entry name" value="Prokaryotic type KH domain (KH-domain type II)"/>
    <property type="match status" value="1"/>
</dbReference>
<reference evidence="9 10" key="1">
    <citation type="journal article" date="2012" name="Environ. Microbiol.">
        <title>The genome of the ammonia-oxidizing Candidatus Nitrososphaera gargensis: insights into metabolic versatility and environmental adaptations.</title>
        <authorList>
            <person name="Spang A."/>
            <person name="Poehlein A."/>
            <person name="Offre P."/>
            <person name="Zumbragel S."/>
            <person name="Haider S."/>
            <person name="Rychlik N."/>
            <person name="Nowka B."/>
            <person name="Schmeisser C."/>
            <person name="Lebedeva E.V."/>
            <person name="Rattei T."/>
            <person name="Bohm C."/>
            <person name="Schmid M."/>
            <person name="Galushko A."/>
            <person name="Hatzenpichler R."/>
            <person name="Weinmaier T."/>
            <person name="Daniel R."/>
            <person name="Schleper C."/>
            <person name="Spieck E."/>
            <person name="Streit W."/>
            <person name="Wagner M."/>
        </authorList>
    </citation>
    <scope>NUCLEOTIDE SEQUENCE [LARGE SCALE GENOMIC DNA]</scope>
    <source>
        <strain evidence="10">Ga9.2</strain>
    </source>
</reference>
<dbReference type="InterPro" id="IPR001351">
    <property type="entry name" value="Ribosomal_uS3_C"/>
</dbReference>
<dbReference type="GO" id="GO:0022627">
    <property type="term" value="C:cytosolic small ribosomal subunit"/>
    <property type="evidence" value="ECO:0007669"/>
    <property type="project" value="UniProtKB-UniRule"/>
</dbReference>
<keyword evidence="2 6" id="KW-0699">rRNA-binding</keyword>
<evidence type="ECO:0000256" key="3">
    <source>
        <dbReference type="ARBA" id="ARBA00022884"/>
    </source>
</evidence>
<dbReference type="NCBIfam" id="NF003219">
    <property type="entry name" value="PRK04191.1"/>
    <property type="match status" value="1"/>
</dbReference>
<dbReference type="InterPro" id="IPR004087">
    <property type="entry name" value="KH_dom"/>
</dbReference>
<dbReference type="Gene3D" id="3.30.300.20">
    <property type="match status" value="1"/>
</dbReference>
<dbReference type="Pfam" id="PF07650">
    <property type="entry name" value="KH_2"/>
    <property type="match status" value="1"/>
</dbReference>
<dbReference type="NCBIfam" id="TIGR01008">
    <property type="entry name" value="uS3_euk_arch"/>
    <property type="match status" value="1"/>
</dbReference>
<dbReference type="SUPFAM" id="SSF54821">
    <property type="entry name" value="Ribosomal protein S3 C-terminal domain"/>
    <property type="match status" value="1"/>
</dbReference>
<dbReference type="PANTHER" id="PTHR11760">
    <property type="entry name" value="30S/40S RIBOSOMAL PROTEIN S3"/>
    <property type="match status" value="1"/>
</dbReference>
<dbReference type="InterPro" id="IPR009019">
    <property type="entry name" value="KH_sf_prok-type"/>
</dbReference>
<dbReference type="InterPro" id="IPR057258">
    <property type="entry name" value="Ribosomal_uS3"/>
</dbReference>
<keyword evidence="5 6" id="KW-0687">Ribonucleoprotein</keyword>
<dbReference type="EMBL" id="CP002408">
    <property type="protein sequence ID" value="AFU58668.1"/>
    <property type="molecule type" value="Genomic_DNA"/>
</dbReference>
<sequence>MELNEFLADALKDAGYGGVEVQKTPVGARITIYVTRPGLVIGRKGTGIKDLMTKIEQKFGLQNPQISVLEVTNPELNPHIMCNRIAQLIERGTAFRRAAMWSLNTIMNAGALGVEVVISGKLRTERAHFEKHTIGVVPKSGDIAGQIVTTGVSHVLTKMGLMGIQLRIASKAALPQEFELKDGSAAGMQAAAAPVPETPSEVAEAATAVEQPEGGGKQDGQA</sequence>
<proteinExistence type="inferred from homology"/>
<dbReference type="PANTHER" id="PTHR11760:SF32">
    <property type="entry name" value="SMALL RIBOSOMAL SUBUNIT PROTEIN US3"/>
    <property type="match status" value="1"/>
</dbReference>
<evidence type="ECO:0000313" key="9">
    <source>
        <dbReference type="EMBL" id="AFU58668.1"/>
    </source>
</evidence>
<dbReference type="HAMAP" id="MF_01309_A">
    <property type="entry name" value="Ribosomal_uS3_A"/>
    <property type="match status" value="1"/>
</dbReference>
<evidence type="ECO:0000256" key="1">
    <source>
        <dbReference type="ARBA" id="ARBA00010761"/>
    </source>
</evidence>
<feature type="compositionally biased region" description="Gly residues" evidence="7">
    <location>
        <begin position="213"/>
        <end position="222"/>
    </location>
</feature>
<protein>
    <recommendedName>
        <fullName evidence="6">Small ribosomal subunit protein uS3</fullName>
    </recommendedName>
</protein>
<dbReference type="KEGG" id="nga:Ngar_c17350"/>
<dbReference type="STRING" id="1237085.Ngar_c17350"/>
<dbReference type="InterPro" id="IPR036419">
    <property type="entry name" value="Ribosomal_S3_C_sf"/>
</dbReference>
<dbReference type="CDD" id="cd02411">
    <property type="entry name" value="KH-II_30S_S3_arch"/>
    <property type="match status" value="1"/>
</dbReference>
<accession>K0II96</accession>
<dbReference type="Pfam" id="PF00189">
    <property type="entry name" value="Ribosomal_S3_C"/>
    <property type="match status" value="1"/>
</dbReference>
<evidence type="ECO:0000256" key="4">
    <source>
        <dbReference type="ARBA" id="ARBA00022980"/>
    </source>
</evidence>
<dbReference type="Proteomes" id="UP000008037">
    <property type="component" value="Chromosome"/>
</dbReference>
<evidence type="ECO:0000256" key="5">
    <source>
        <dbReference type="ARBA" id="ARBA00023274"/>
    </source>
</evidence>
<keyword evidence="3 6" id="KW-0694">RNA-binding</keyword>
<comment type="function">
    <text evidence="6">Binds the lower part of the 30S subunit head.</text>
</comment>